<evidence type="ECO:0000313" key="4">
    <source>
        <dbReference type="Proteomes" id="UP001626549"/>
    </source>
</evidence>
<gene>
    <name evidence="3" type="ORF">R0137_03205</name>
</gene>
<dbReference type="Proteomes" id="UP001626549">
    <property type="component" value="Chromosome"/>
</dbReference>
<dbReference type="RefSeq" id="WP_407328487.1">
    <property type="nucleotide sequence ID" value="NZ_CP136865.1"/>
</dbReference>
<protein>
    <submittedName>
        <fullName evidence="3">DUF4136 domain-containing protein</fullName>
    </submittedName>
</protein>
<sequence length="193" mass="20598">MNKTIRGYLLSPLFALLGTLVACSGAEIIPGDTDLLVASGYTQYGWRSEPLSPTGYSKDKLYQADPAIRSAIEERMKELGYTLVTSSDAEFLIDYIAAAGVNDGLLESTSSNVTPYPSATIGRQIDGASVDNAYALGGAKQTGNLMIVFLDNKTTDLLWQVRVSSLIQDANKVDTSAVRKAIRQGLSTLPSAP</sequence>
<dbReference type="PROSITE" id="PS51257">
    <property type="entry name" value="PROKAR_LIPOPROTEIN"/>
    <property type="match status" value="1"/>
</dbReference>
<feature type="signal peptide" evidence="1">
    <location>
        <begin position="1"/>
        <end position="24"/>
    </location>
</feature>
<feature type="domain" description="DUF4136" evidence="2">
    <location>
        <begin position="39"/>
        <end position="190"/>
    </location>
</feature>
<evidence type="ECO:0000259" key="2">
    <source>
        <dbReference type="Pfam" id="PF13590"/>
    </source>
</evidence>
<dbReference type="Gene3D" id="3.30.160.670">
    <property type="match status" value="1"/>
</dbReference>
<reference evidence="3 4" key="1">
    <citation type="submission" date="2023-10" db="EMBL/GenBank/DDBJ databases">
        <title>Two novel species belonging to the OM43/NOR5 clade.</title>
        <authorList>
            <person name="Park M."/>
        </authorList>
    </citation>
    <scope>NUCLEOTIDE SEQUENCE [LARGE SCALE GENOMIC DNA]</scope>
    <source>
        <strain evidence="3 4">IMCC45268</strain>
    </source>
</reference>
<dbReference type="Pfam" id="PF13590">
    <property type="entry name" value="DUF4136"/>
    <property type="match status" value="1"/>
</dbReference>
<feature type="chain" id="PRO_5045663039" evidence="1">
    <location>
        <begin position="25"/>
        <end position="193"/>
    </location>
</feature>
<proteinExistence type="predicted"/>
<keyword evidence="4" id="KW-1185">Reference proteome</keyword>
<organism evidence="3 4">
    <name type="scientific">Congregibacter brevis</name>
    <dbReference type="NCBI Taxonomy" id="3081201"/>
    <lineage>
        <taxon>Bacteria</taxon>
        <taxon>Pseudomonadati</taxon>
        <taxon>Pseudomonadota</taxon>
        <taxon>Gammaproteobacteria</taxon>
        <taxon>Cellvibrionales</taxon>
        <taxon>Halieaceae</taxon>
        <taxon>Congregibacter</taxon>
    </lineage>
</organism>
<evidence type="ECO:0000256" key="1">
    <source>
        <dbReference type="SAM" id="SignalP"/>
    </source>
</evidence>
<accession>A0ABZ0IDH3</accession>
<dbReference type="EMBL" id="CP136865">
    <property type="protein sequence ID" value="WOJ97587.1"/>
    <property type="molecule type" value="Genomic_DNA"/>
</dbReference>
<dbReference type="InterPro" id="IPR025411">
    <property type="entry name" value="DUF4136"/>
</dbReference>
<evidence type="ECO:0000313" key="3">
    <source>
        <dbReference type="EMBL" id="WOJ97587.1"/>
    </source>
</evidence>
<name>A0ABZ0IDH3_9GAMM</name>
<keyword evidence="1" id="KW-0732">Signal</keyword>